<proteinExistence type="predicted"/>
<dbReference type="Pfam" id="PF00583">
    <property type="entry name" value="Acetyltransf_1"/>
    <property type="match status" value="1"/>
</dbReference>
<dbReference type="InterPro" id="IPR016181">
    <property type="entry name" value="Acyl_CoA_acyltransferase"/>
</dbReference>
<evidence type="ECO:0000313" key="2">
    <source>
        <dbReference type="EMBL" id="MEQ3364038.1"/>
    </source>
</evidence>
<dbReference type="RefSeq" id="WP_342745892.1">
    <property type="nucleotide sequence ID" value="NZ_JBBNOP010000015.1"/>
</dbReference>
<gene>
    <name evidence="2" type="ORF">AAA083_13730</name>
</gene>
<dbReference type="SUPFAM" id="SSF55729">
    <property type="entry name" value="Acyl-CoA N-acyltransferases (Nat)"/>
    <property type="match status" value="1"/>
</dbReference>
<dbReference type="EMBL" id="JBBNOP010000015">
    <property type="protein sequence ID" value="MEQ3364038.1"/>
    <property type="molecule type" value="Genomic_DNA"/>
</dbReference>
<dbReference type="Proteomes" id="UP001487305">
    <property type="component" value="Unassembled WGS sequence"/>
</dbReference>
<dbReference type="Gene3D" id="3.40.630.30">
    <property type="match status" value="1"/>
</dbReference>
<sequence length="170" mass="19943">MRFEPVGTEEQIKQLAAMADEIWHEYWPPRIGKDQTDYMVDQFQSFEALIRDIRNGEYEYWFLVDDEADEERIVGYTGGKVEPETKRFFISKIYLYESERGKGYATRVIRFYNRLCGMRGLSAMYLTVNKQNDIAIRAYEAKGFETIEAAETDIGGGFVMDDYIMERKAD</sequence>
<comment type="caution">
    <text evidence="2">The sequence shown here is derived from an EMBL/GenBank/DDBJ whole genome shotgun (WGS) entry which is preliminary data.</text>
</comment>
<dbReference type="PROSITE" id="PS51186">
    <property type="entry name" value="GNAT"/>
    <property type="match status" value="1"/>
</dbReference>
<reference evidence="2 3" key="1">
    <citation type="submission" date="2024-04" db="EMBL/GenBank/DDBJ databases">
        <title>Human intestinal bacterial collection.</title>
        <authorList>
            <person name="Pauvert C."/>
            <person name="Hitch T.C.A."/>
            <person name="Clavel T."/>
        </authorList>
    </citation>
    <scope>NUCLEOTIDE SEQUENCE [LARGE SCALE GENOMIC DNA]</scope>
    <source>
        <strain evidence="2 3">CLA-KB-H42</strain>
    </source>
</reference>
<organism evidence="2 3">
    <name type="scientific">Raoultibacter massiliensis</name>
    <dbReference type="NCBI Taxonomy" id="1852371"/>
    <lineage>
        <taxon>Bacteria</taxon>
        <taxon>Bacillati</taxon>
        <taxon>Actinomycetota</taxon>
        <taxon>Coriobacteriia</taxon>
        <taxon>Eggerthellales</taxon>
        <taxon>Eggerthellaceae</taxon>
        <taxon>Raoultibacter</taxon>
    </lineage>
</organism>
<dbReference type="InterPro" id="IPR000182">
    <property type="entry name" value="GNAT_dom"/>
</dbReference>
<keyword evidence="3" id="KW-1185">Reference proteome</keyword>
<protein>
    <submittedName>
        <fullName evidence="2">GNAT family N-acetyltransferase</fullName>
    </submittedName>
</protein>
<dbReference type="CDD" id="cd04301">
    <property type="entry name" value="NAT_SF"/>
    <property type="match status" value="1"/>
</dbReference>
<accession>A0ABV1JH40</accession>
<evidence type="ECO:0000313" key="3">
    <source>
        <dbReference type="Proteomes" id="UP001487305"/>
    </source>
</evidence>
<feature type="domain" description="N-acetyltransferase" evidence="1">
    <location>
        <begin position="1"/>
        <end position="170"/>
    </location>
</feature>
<name>A0ABV1JH40_9ACTN</name>
<evidence type="ECO:0000259" key="1">
    <source>
        <dbReference type="PROSITE" id="PS51186"/>
    </source>
</evidence>